<dbReference type="Proteomes" id="UP000294850">
    <property type="component" value="Unassembled WGS sequence"/>
</dbReference>
<gene>
    <name evidence="2" type="ORF">E0F88_28530</name>
</gene>
<dbReference type="Gene3D" id="2.60.40.1120">
    <property type="entry name" value="Carboxypeptidase-like, regulatory domain"/>
    <property type="match status" value="1"/>
</dbReference>
<proteinExistence type="predicted"/>
<dbReference type="RefSeq" id="WP_131961752.1">
    <property type="nucleotide sequence ID" value="NZ_SMFL01000016.1"/>
</dbReference>
<name>A0A4R5DES0_9BACT</name>
<protein>
    <recommendedName>
        <fullName evidence="4">TonB C-terminal domain-containing protein</fullName>
    </recommendedName>
</protein>
<keyword evidence="1" id="KW-0812">Transmembrane</keyword>
<evidence type="ECO:0000313" key="2">
    <source>
        <dbReference type="EMBL" id="TDE10244.1"/>
    </source>
</evidence>
<keyword evidence="1" id="KW-1133">Transmembrane helix</keyword>
<evidence type="ECO:0008006" key="4">
    <source>
        <dbReference type="Google" id="ProtNLM"/>
    </source>
</evidence>
<dbReference type="SUPFAM" id="SSF49464">
    <property type="entry name" value="Carboxypeptidase regulatory domain-like"/>
    <property type="match status" value="1"/>
</dbReference>
<comment type="caution">
    <text evidence="2">The sequence shown here is derived from an EMBL/GenBank/DDBJ whole genome shotgun (WGS) entry which is preliminary data.</text>
</comment>
<sequence>MADDKSKYDLTDFQRYQVGSMSFAEQHSFEKRLLDDPFLAEAYQGFTELHDTGSDHQHAMENLRLRFENRVEDKKSKSLPLWLTVAAAIFLITFGIVWLGYLQDNRKIPQNVAVQQPKPEGVLSVRADSFLVLAEPKIQQLSKLKKVSPTQAPELTPADAQLRVLDSLPTLDIRTERIVQSAPQRQPFAIKGVPTAGLSVYSYTKRAISGQVTDQQGNPLPGVSVALSPRQSYTTDKDGRFLITGKIGDSLMLSFIGYKTHKQPITKTDLANIKLEEDTQMLSEVVVVGYGKAEYKRSFRTASAVIGEPSPTGGWQAFGLYLNRTAEESTGKAQLEITFMVSEKGELSDFKSNEKSENFERAVQLIKAGPAWIPARNELGNRIDKRVSLTLPYQEK</sequence>
<dbReference type="EMBL" id="SMFL01000016">
    <property type="protein sequence ID" value="TDE10244.1"/>
    <property type="molecule type" value="Genomic_DNA"/>
</dbReference>
<feature type="transmembrane region" description="Helical" evidence="1">
    <location>
        <begin position="79"/>
        <end position="101"/>
    </location>
</feature>
<evidence type="ECO:0000313" key="3">
    <source>
        <dbReference type="Proteomes" id="UP000294850"/>
    </source>
</evidence>
<organism evidence="2 3">
    <name type="scientific">Dyadobacter psychrotolerans</name>
    <dbReference type="NCBI Taxonomy" id="2541721"/>
    <lineage>
        <taxon>Bacteria</taxon>
        <taxon>Pseudomonadati</taxon>
        <taxon>Bacteroidota</taxon>
        <taxon>Cytophagia</taxon>
        <taxon>Cytophagales</taxon>
        <taxon>Spirosomataceae</taxon>
        <taxon>Dyadobacter</taxon>
    </lineage>
</organism>
<dbReference type="InterPro" id="IPR008969">
    <property type="entry name" value="CarboxyPept-like_regulatory"/>
</dbReference>
<dbReference type="Pfam" id="PF13715">
    <property type="entry name" value="CarbopepD_reg_2"/>
    <property type="match status" value="1"/>
</dbReference>
<reference evidence="2 3" key="1">
    <citation type="submission" date="2019-03" db="EMBL/GenBank/DDBJ databases">
        <title>Dyadobacter AR-3-6 sp. nov., isolated from arctic soil.</title>
        <authorList>
            <person name="Chaudhary D.K."/>
        </authorList>
    </citation>
    <scope>NUCLEOTIDE SEQUENCE [LARGE SCALE GENOMIC DNA]</scope>
    <source>
        <strain evidence="2 3">AR-3-6</strain>
    </source>
</reference>
<evidence type="ECO:0000256" key="1">
    <source>
        <dbReference type="SAM" id="Phobius"/>
    </source>
</evidence>
<accession>A0A4R5DES0</accession>
<dbReference type="AlphaFoldDB" id="A0A4R5DES0"/>
<keyword evidence="1" id="KW-0472">Membrane</keyword>
<dbReference type="OrthoDB" id="1112758at2"/>
<keyword evidence="3" id="KW-1185">Reference proteome</keyword>